<dbReference type="InterPro" id="IPR036237">
    <property type="entry name" value="Xyl_isomerase-like_sf"/>
</dbReference>
<dbReference type="InterPro" id="IPR013022">
    <property type="entry name" value="Xyl_isomerase-like_TIM-brl"/>
</dbReference>
<sequence length="292" mass="32665">MNNRRDFLKQSAMLSAGMLLAKPGMLLAAPSNLKVGIQLYSMRDFLPKDVKGTIAKVAKAGYKEVETFGYDTTKKSFWGLSAKDFKSLLSDNGLTSPSGHYGADLFFDKGKTDDQKAYIDAAHALGQTTIVIPYLNDTWRKTVADFSTCAQKINKIAAMNKAAGLKTGYHNHNFEFEAINGTMLYDVLLKETDPSVTFEMDLYWVVRAGHDPIKLMQQHPGRFSMWHVKDMDKKNHGINTEIGSGTIDFKKIFTEQKLSGVKHIFMEQENFGMDAYASITQSAAYIKNTLLK</sequence>
<dbReference type="RefSeq" id="WP_173413552.1">
    <property type="nucleotide sequence ID" value="NZ_CP054139.1"/>
</dbReference>
<feature type="chain" id="PRO_5029006125" evidence="1">
    <location>
        <begin position="29"/>
        <end position="292"/>
    </location>
</feature>
<dbReference type="Gene3D" id="3.20.20.150">
    <property type="entry name" value="Divalent-metal-dependent TIM barrel enzymes"/>
    <property type="match status" value="1"/>
</dbReference>
<evidence type="ECO:0000256" key="1">
    <source>
        <dbReference type="SAM" id="SignalP"/>
    </source>
</evidence>
<dbReference type="EMBL" id="CP054139">
    <property type="protein sequence ID" value="QKJ28854.1"/>
    <property type="molecule type" value="Genomic_DNA"/>
</dbReference>
<keyword evidence="1" id="KW-0732">Signal</keyword>
<reference evidence="3 4" key="1">
    <citation type="submission" date="2020-05" db="EMBL/GenBank/DDBJ databases">
        <title>Mucilaginibacter mali sp. nov.</title>
        <authorList>
            <person name="Kim H.S."/>
            <person name="Lee K.C."/>
            <person name="Suh M.K."/>
            <person name="Kim J.-S."/>
            <person name="Han K.-I."/>
            <person name="Eom M.K."/>
            <person name="Shin Y.K."/>
            <person name="Lee J.-S."/>
        </authorList>
    </citation>
    <scope>NUCLEOTIDE SEQUENCE [LARGE SCALE GENOMIC DNA]</scope>
    <source>
        <strain evidence="3 4">G2-14</strain>
    </source>
</reference>
<keyword evidence="4" id="KW-1185">Reference proteome</keyword>
<gene>
    <name evidence="3" type="ORF">HQ865_03480</name>
</gene>
<evidence type="ECO:0000313" key="3">
    <source>
        <dbReference type="EMBL" id="QKJ28854.1"/>
    </source>
</evidence>
<dbReference type="PANTHER" id="PTHR12110">
    <property type="entry name" value="HYDROXYPYRUVATE ISOMERASE"/>
    <property type="match status" value="1"/>
</dbReference>
<accession>A0A7D4TM57</accession>
<evidence type="ECO:0000259" key="2">
    <source>
        <dbReference type="Pfam" id="PF01261"/>
    </source>
</evidence>
<organism evidence="3 4">
    <name type="scientific">Mucilaginibacter mali</name>
    <dbReference type="NCBI Taxonomy" id="2740462"/>
    <lineage>
        <taxon>Bacteria</taxon>
        <taxon>Pseudomonadati</taxon>
        <taxon>Bacteroidota</taxon>
        <taxon>Sphingobacteriia</taxon>
        <taxon>Sphingobacteriales</taxon>
        <taxon>Sphingobacteriaceae</taxon>
        <taxon>Mucilaginibacter</taxon>
    </lineage>
</organism>
<feature type="domain" description="Xylose isomerase-like TIM barrel" evidence="2">
    <location>
        <begin position="54"/>
        <end position="267"/>
    </location>
</feature>
<dbReference type="PROSITE" id="PS51318">
    <property type="entry name" value="TAT"/>
    <property type="match status" value="1"/>
</dbReference>
<dbReference type="InterPro" id="IPR050312">
    <property type="entry name" value="IolE/XylAMocC-like"/>
</dbReference>
<dbReference type="PANTHER" id="PTHR12110:SF41">
    <property type="entry name" value="INOSOSE DEHYDRATASE"/>
    <property type="match status" value="1"/>
</dbReference>
<feature type="signal peptide" evidence="1">
    <location>
        <begin position="1"/>
        <end position="28"/>
    </location>
</feature>
<dbReference type="Pfam" id="PF01261">
    <property type="entry name" value="AP_endonuc_2"/>
    <property type="match status" value="1"/>
</dbReference>
<protein>
    <submittedName>
        <fullName evidence="3">TIM barrel protein</fullName>
    </submittedName>
</protein>
<dbReference type="Proteomes" id="UP000505355">
    <property type="component" value="Chromosome"/>
</dbReference>
<dbReference type="InterPro" id="IPR006311">
    <property type="entry name" value="TAT_signal"/>
</dbReference>
<evidence type="ECO:0000313" key="4">
    <source>
        <dbReference type="Proteomes" id="UP000505355"/>
    </source>
</evidence>
<name>A0A7D4TM57_9SPHI</name>
<proteinExistence type="predicted"/>
<dbReference type="SUPFAM" id="SSF51658">
    <property type="entry name" value="Xylose isomerase-like"/>
    <property type="match status" value="1"/>
</dbReference>
<dbReference type="AlphaFoldDB" id="A0A7D4TM57"/>
<dbReference type="KEGG" id="mmab:HQ865_03480"/>